<keyword evidence="8 10" id="KW-0067">ATP-binding</keyword>
<feature type="binding site" evidence="10">
    <location>
        <begin position="40"/>
        <end position="48"/>
    </location>
    <ligand>
        <name>ATP</name>
        <dbReference type="ChEBI" id="CHEBI:30616"/>
    </ligand>
</feature>
<dbReference type="InterPro" id="IPR008271">
    <property type="entry name" value="Ser/Thr_kinase_AS"/>
</dbReference>
<dbReference type="Gene3D" id="1.10.510.10">
    <property type="entry name" value="Transferase(Phosphotransferase) domain 1"/>
    <property type="match status" value="1"/>
</dbReference>
<evidence type="ECO:0000256" key="2">
    <source>
        <dbReference type="ARBA" id="ARBA00012409"/>
    </source>
</evidence>
<dbReference type="PROSITE" id="PS00108">
    <property type="entry name" value="PROTEIN_KINASE_ST"/>
    <property type="match status" value="1"/>
</dbReference>
<name>A0A7S3BX07_9VIRI</name>
<evidence type="ECO:0000256" key="5">
    <source>
        <dbReference type="ARBA" id="ARBA00022679"/>
    </source>
</evidence>
<dbReference type="Pfam" id="PF00069">
    <property type="entry name" value="Pkinase"/>
    <property type="match status" value="1"/>
</dbReference>
<dbReference type="Gene3D" id="3.30.200.20">
    <property type="entry name" value="Phosphorylase Kinase, domain 1"/>
    <property type="match status" value="1"/>
</dbReference>
<dbReference type="GO" id="GO:0045944">
    <property type="term" value="P:positive regulation of transcription by RNA polymerase II"/>
    <property type="evidence" value="ECO:0007669"/>
    <property type="project" value="TreeGrafter"/>
</dbReference>
<evidence type="ECO:0000256" key="10">
    <source>
        <dbReference type="PIRSR" id="PIRSR637770-2"/>
    </source>
</evidence>
<feature type="region of interest" description="Disordered" evidence="13">
    <location>
        <begin position="16"/>
        <end position="37"/>
    </location>
</feature>
<evidence type="ECO:0000256" key="1">
    <source>
        <dbReference type="ARBA" id="ARBA00006485"/>
    </source>
</evidence>
<feature type="region of interest" description="Disordered" evidence="13">
    <location>
        <begin position="331"/>
        <end position="357"/>
    </location>
</feature>
<dbReference type="PANTHER" id="PTHR24056">
    <property type="entry name" value="CELL DIVISION PROTEIN KINASE"/>
    <property type="match status" value="1"/>
</dbReference>
<feature type="binding site" evidence="10">
    <location>
        <position position="63"/>
    </location>
    <ligand>
        <name>ATP</name>
        <dbReference type="ChEBI" id="CHEBI:30616"/>
    </ligand>
</feature>
<protein>
    <recommendedName>
        <fullName evidence="2">[RNA-polymerase]-subunit kinase</fullName>
        <ecNumber evidence="2">2.7.11.23</ecNumber>
    </recommendedName>
</protein>
<feature type="compositionally biased region" description="Low complexity" evidence="13">
    <location>
        <begin position="340"/>
        <end position="357"/>
    </location>
</feature>
<comment type="similarity">
    <text evidence="1">Belongs to the protein kinase superfamily. CMGC Ser/Thr protein kinase family. CDC2/CDKX subfamily.</text>
</comment>
<dbReference type="PANTHER" id="PTHR24056:SF0">
    <property type="entry name" value="CYCLIN-DEPENDENT KINASE 7"/>
    <property type="match status" value="1"/>
</dbReference>
<evidence type="ECO:0000256" key="12">
    <source>
        <dbReference type="RuleBase" id="RU000304"/>
    </source>
</evidence>
<dbReference type="GO" id="GO:0005737">
    <property type="term" value="C:cytoplasm"/>
    <property type="evidence" value="ECO:0007669"/>
    <property type="project" value="TreeGrafter"/>
</dbReference>
<dbReference type="InterPro" id="IPR000719">
    <property type="entry name" value="Prot_kinase_dom"/>
</dbReference>
<dbReference type="InterPro" id="IPR017441">
    <property type="entry name" value="Protein_kinase_ATP_BS"/>
</dbReference>
<evidence type="ECO:0000256" key="11">
    <source>
        <dbReference type="PROSITE-ProRule" id="PRU10141"/>
    </source>
</evidence>
<evidence type="ECO:0000313" key="15">
    <source>
        <dbReference type="EMBL" id="CAE0147839.1"/>
    </source>
</evidence>
<sequence>MAAALDFGGGAGGGTNVGAQAQAQTQQPTGTDRYTRGNRVGDGTYGEVFVGQDVVTGRTVAIKKIKMKKDSVGDGVQVTTLREIKLLQELRHENLIELLDVYHHKRNLYLVFDYMQSDLDQIIKLVFYGRMMMSPADVKAYLQMTLKALAYIHANFVLHRDIKLDNLLIAEDGTLKLADLGLSRAIGSPDRQLTDQVFAREFRAPELLYGLKKSRVQYGPAVDMWAIGCVFGQLLQRDKDPFIPGKTDLDQLGKIFALLGTPTEETWPGVTSLPTYIEFTAVKPKPLAAVLPRVDADALDLLGKFLTLDPNKRISAEQALNHVYFMSAPAPTPKERLPRLPRTAAAPPTTGLPETAPRNLPAGIGGLDSVQQDTVAPAGARTQAALMHMLAGGRPSDVMSIEGDGGHDSGGGRFEGISRRLRLSDHVDAGGGHVEGAAGGSGGAEGDGGTPDAVRMPSASHDPALMFTSGGTAEGGRQPLSSAERANLGKKRLFDDAM</sequence>
<feature type="region of interest" description="Disordered" evidence="13">
    <location>
        <begin position="427"/>
        <end position="463"/>
    </location>
</feature>
<dbReference type="CDD" id="cd07841">
    <property type="entry name" value="STKc_CDK7"/>
    <property type="match status" value="1"/>
</dbReference>
<dbReference type="PROSITE" id="PS50011">
    <property type="entry name" value="PROTEIN_KINASE_DOM"/>
    <property type="match status" value="1"/>
</dbReference>
<dbReference type="InterPro" id="IPR050108">
    <property type="entry name" value="CDK"/>
</dbReference>
<evidence type="ECO:0000259" key="14">
    <source>
        <dbReference type="PROSITE" id="PS50011"/>
    </source>
</evidence>
<evidence type="ECO:0000256" key="4">
    <source>
        <dbReference type="ARBA" id="ARBA00022553"/>
    </source>
</evidence>
<keyword evidence="7" id="KW-0418">Kinase</keyword>
<evidence type="ECO:0000256" key="7">
    <source>
        <dbReference type="ARBA" id="ARBA00022777"/>
    </source>
</evidence>
<dbReference type="GO" id="GO:0008353">
    <property type="term" value="F:RNA polymerase II CTD heptapeptide repeat kinase activity"/>
    <property type="evidence" value="ECO:0007669"/>
    <property type="project" value="UniProtKB-EC"/>
</dbReference>
<dbReference type="InterPro" id="IPR011009">
    <property type="entry name" value="Kinase-like_dom_sf"/>
</dbReference>
<dbReference type="GO" id="GO:0004693">
    <property type="term" value="F:cyclin-dependent protein serine/threonine kinase activity"/>
    <property type="evidence" value="ECO:0007669"/>
    <property type="project" value="TreeGrafter"/>
</dbReference>
<dbReference type="SMART" id="SM00220">
    <property type="entry name" value="S_TKc"/>
    <property type="match status" value="1"/>
</dbReference>
<evidence type="ECO:0000256" key="3">
    <source>
        <dbReference type="ARBA" id="ARBA00022527"/>
    </source>
</evidence>
<keyword evidence="3 12" id="KW-0723">Serine/threonine-protein kinase</keyword>
<organism evidence="15">
    <name type="scientific">Prasinoderma singulare</name>
    <dbReference type="NCBI Taxonomy" id="676789"/>
    <lineage>
        <taxon>Eukaryota</taxon>
        <taxon>Viridiplantae</taxon>
        <taxon>Prasinodermophyta</taxon>
        <taxon>Prasinodermophyceae</taxon>
        <taxon>Prasinodermales</taxon>
        <taxon>Prasinodermaceae</taxon>
        <taxon>Prasinoderma</taxon>
    </lineage>
</organism>
<evidence type="ECO:0000256" key="13">
    <source>
        <dbReference type="SAM" id="MobiDB-lite"/>
    </source>
</evidence>
<evidence type="ECO:0000256" key="9">
    <source>
        <dbReference type="PIRSR" id="PIRSR637770-1"/>
    </source>
</evidence>
<gene>
    <name evidence="15" type="ORF">PSIN1315_LOCUS11534</name>
</gene>
<evidence type="ECO:0000256" key="8">
    <source>
        <dbReference type="ARBA" id="ARBA00022840"/>
    </source>
</evidence>
<feature type="compositionally biased region" description="Low complexity" evidence="13">
    <location>
        <begin position="17"/>
        <end position="31"/>
    </location>
</feature>
<feature type="active site" description="Proton acceptor" evidence="9">
    <location>
        <position position="161"/>
    </location>
</feature>
<dbReference type="InterPro" id="IPR037770">
    <property type="entry name" value="CDK7"/>
</dbReference>
<accession>A0A7S3BX07</accession>
<keyword evidence="4" id="KW-0597">Phosphoprotein</keyword>
<dbReference type="PROSITE" id="PS00107">
    <property type="entry name" value="PROTEIN_KINASE_ATP"/>
    <property type="match status" value="1"/>
</dbReference>
<dbReference type="AlphaFoldDB" id="A0A7S3BX07"/>
<keyword evidence="6 10" id="KW-0547">Nucleotide-binding</keyword>
<dbReference type="FunFam" id="1.10.510.10:FF:000624">
    <property type="entry name" value="Mitogen-activated protein kinase"/>
    <property type="match status" value="1"/>
</dbReference>
<feature type="compositionally biased region" description="Gly residues" evidence="13">
    <location>
        <begin position="429"/>
        <end position="449"/>
    </location>
</feature>
<keyword evidence="5" id="KW-0808">Transferase</keyword>
<dbReference type="GO" id="GO:0070985">
    <property type="term" value="C:transcription factor TFIIK complex"/>
    <property type="evidence" value="ECO:0007669"/>
    <property type="project" value="InterPro"/>
</dbReference>
<dbReference type="GO" id="GO:0005524">
    <property type="term" value="F:ATP binding"/>
    <property type="evidence" value="ECO:0007669"/>
    <property type="project" value="UniProtKB-UniRule"/>
</dbReference>
<dbReference type="EC" id="2.7.11.23" evidence="2"/>
<dbReference type="EMBL" id="HBHY01017880">
    <property type="protein sequence ID" value="CAE0147839.1"/>
    <property type="molecule type" value="Transcribed_RNA"/>
</dbReference>
<evidence type="ECO:0000256" key="6">
    <source>
        <dbReference type="ARBA" id="ARBA00022741"/>
    </source>
</evidence>
<feature type="binding site" evidence="11">
    <location>
        <position position="64"/>
    </location>
    <ligand>
        <name>ATP</name>
        <dbReference type="ChEBI" id="CHEBI:30616"/>
    </ligand>
</feature>
<feature type="domain" description="Protein kinase" evidence="14">
    <location>
        <begin position="34"/>
        <end position="325"/>
    </location>
</feature>
<dbReference type="SUPFAM" id="SSF56112">
    <property type="entry name" value="Protein kinase-like (PK-like)"/>
    <property type="match status" value="1"/>
</dbReference>
<proteinExistence type="inferred from homology"/>
<reference evidence="15" key="1">
    <citation type="submission" date="2021-01" db="EMBL/GenBank/DDBJ databases">
        <authorList>
            <person name="Corre E."/>
            <person name="Pelletier E."/>
            <person name="Niang G."/>
            <person name="Scheremetjew M."/>
            <person name="Finn R."/>
            <person name="Kale V."/>
            <person name="Holt S."/>
            <person name="Cochrane G."/>
            <person name="Meng A."/>
            <person name="Brown T."/>
            <person name="Cohen L."/>
        </authorList>
    </citation>
    <scope>NUCLEOTIDE SEQUENCE</scope>
    <source>
        <strain evidence="15">RCC927</strain>
    </source>
</reference>